<dbReference type="PROSITE" id="PS51257">
    <property type="entry name" value="PROKAR_LIPOPROTEIN"/>
    <property type="match status" value="1"/>
</dbReference>
<comment type="caution">
    <text evidence="3">The sequence shown here is derived from an EMBL/GenBank/DDBJ whole genome shotgun (WGS) entry which is preliminary data.</text>
</comment>
<proteinExistence type="predicted"/>
<sequence length="140" mass="15321">MKICLQRSLLPALCALILLLGGCGNKQDQYNHASVGVTEAILVELTVIPGEVKVGENIRFEAKVTYQDQPVDDAKEVMFELGRTDGSTDEQHVMETVASSGDGLYVWETSLDEAGEYEVTSHVTAMDQHSMPSETFVVNE</sequence>
<gene>
    <name evidence="3" type="ORF">KQJ23_11665</name>
</gene>
<dbReference type="Proteomes" id="UP000743001">
    <property type="component" value="Unassembled WGS sequence"/>
</dbReference>
<dbReference type="EMBL" id="JAHLQJ010000009">
    <property type="protein sequence ID" value="MBU5672482.1"/>
    <property type="molecule type" value="Genomic_DNA"/>
</dbReference>
<feature type="chain" id="PRO_5045523172" evidence="1">
    <location>
        <begin position="27"/>
        <end position="140"/>
    </location>
</feature>
<evidence type="ECO:0000313" key="3">
    <source>
        <dbReference type="EMBL" id="MBU5672482.1"/>
    </source>
</evidence>
<dbReference type="RefSeq" id="WP_216479068.1">
    <property type="nucleotide sequence ID" value="NZ_JAHLQJ010000009.1"/>
</dbReference>
<keyword evidence="1" id="KW-0732">Signal</keyword>
<evidence type="ECO:0000313" key="4">
    <source>
        <dbReference type="Proteomes" id="UP000743001"/>
    </source>
</evidence>
<dbReference type="Pfam" id="PF13115">
    <property type="entry name" value="YtkA"/>
    <property type="match status" value="1"/>
</dbReference>
<protein>
    <submittedName>
        <fullName evidence="3">FixH family protein</fullName>
    </submittedName>
</protein>
<evidence type="ECO:0000259" key="2">
    <source>
        <dbReference type="Pfam" id="PF13115"/>
    </source>
</evidence>
<organism evidence="3 4">
    <name type="scientific">Paenibacillus brevis</name>
    <dbReference type="NCBI Taxonomy" id="2841508"/>
    <lineage>
        <taxon>Bacteria</taxon>
        <taxon>Bacillati</taxon>
        <taxon>Bacillota</taxon>
        <taxon>Bacilli</taxon>
        <taxon>Bacillales</taxon>
        <taxon>Paenibacillaceae</taxon>
        <taxon>Paenibacillus</taxon>
    </lineage>
</organism>
<dbReference type="InterPro" id="IPR032693">
    <property type="entry name" value="YtkA-like_dom"/>
</dbReference>
<evidence type="ECO:0000256" key="1">
    <source>
        <dbReference type="SAM" id="SignalP"/>
    </source>
</evidence>
<accession>A0ABS6FSP4</accession>
<name>A0ABS6FSP4_9BACL</name>
<keyword evidence="4" id="KW-1185">Reference proteome</keyword>
<reference evidence="3 4" key="1">
    <citation type="submission" date="2021-06" db="EMBL/GenBank/DDBJ databases">
        <authorList>
            <person name="Sun Q."/>
            <person name="Li D."/>
        </authorList>
    </citation>
    <scope>NUCLEOTIDE SEQUENCE [LARGE SCALE GENOMIC DNA]</scope>
    <source>
        <strain evidence="3 4">MSJ-6</strain>
    </source>
</reference>
<feature type="signal peptide" evidence="1">
    <location>
        <begin position="1"/>
        <end position="26"/>
    </location>
</feature>
<feature type="domain" description="YtkA-like" evidence="2">
    <location>
        <begin position="43"/>
        <end position="122"/>
    </location>
</feature>